<sequence>MKTLAVSTVAGLAVMGATLLTQPQITSAQEVTQLRWATSATGSAGHRAKVNLMAVLNREMDNFNINVMPTPGAIATIRGYAMGEFDGYYGADIAFNELANDTGRFEGFRDRMEREPVQSFWAYTMEVGLAVRASDLENYSGWGDLAGSPVFTGPAPWDVRAQLERAMNTLEVGHEYRELDLGLAGSSLDDGTIDAFIAYTASESSVAPWVAEAELSVDMAILNPNESEVQALRDAGMEVVSLDPGVFQSDVHVDEVMLVPFFYGFHLGPDVSEEDMYNMLVTIEENAEELARADSVFAQIRDDMPEMQRRGVEASINDVRVHPGLARYMRERDVWNSDWDDRIAD</sequence>
<dbReference type="PANTHER" id="PTHR42941">
    <property type="entry name" value="SLL1037 PROTEIN"/>
    <property type="match status" value="1"/>
</dbReference>
<keyword evidence="2" id="KW-1185">Reference proteome</keyword>
<protein>
    <submittedName>
        <fullName evidence="1">TRAP-type uncharacterized transport system substrate-binding protein</fullName>
    </submittedName>
</protein>
<dbReference type="RefSeq" id="WP_253478841.1">
    <property type="nucleotide sequence ID" value="NZ_JALJXV010000006.1"/>
</dbReference>
<organism evidence="1 2">
    <name type="scientific">Natronocella acetinitrilica</name>
    <dbReference type="NCBI Taxonomy" id="414046"/>
    <lineage>
        <taxon>Bacteria</taxon>
        <taxon>Pseudomonadati</taxon>
        <taxon>Pseudomonadota</taxon>
        <taxon>Gammaproteobacteria</taxon>
        <taxon>Chromatiales</taxon>
        <taxon>Ectothiorhodospiraceae</taxon>
        <taxon>Natronocella</taxon>
    </lineage>
</organism>
<dbReference type="SUPFAM" id="SSF53850">
    <property type="entry name" value="Periplasmic binding protein-like II"/>
    <property type="match status" value="1"/>
</dbReference>
<dbReference type="PANTHER" id="PTHR42941:SF1">
    <property type="entry name" value="SLL1037 PROTEIN"/>
    <property type="match status" value="1"/>
</dbReference>
<accession>A0AAE3KCT5</accession>
<comment type="caution">
    <text evidence="1">The sequence shown here is derived from an EMBL/GenBank/DDBJ whole genome shotgun (WGS) entry which is preliminary data.</text>
</comment>
<evidence type="ECO:0000313" key="1">
    <source>
        <dbReference type="EMBL" id="MCP1675408.1"/>
    </source>
</evidence>
<proteinExistence type="predicted"/>
<dbReference type="AlphaFoldDB" id="A0AAE3KCT5"/>
<reference evidence="1" key="1">
    <citation type="submission" date="2022-03" db="EMBL/GenBank/DDBJ databases">
        <title>Genomic Encyclopedia of Type Strains, Phase III (KMG-III): the genomes of soil and plant-associated and newly described type strains.</title>
        <authorList>
            <person name="Whitman W."/>
        </authorList>
    </citation>
    <scope>NUCLEOTIDE SEQUENCE</scope>
    <source>
        <strain evidence="1">ANL 6-2</strain>
    </source>
</reference>
<dbReference type="EMBL" id="JALJXV010000006">
    <property type="protein sequence ID" value="MCP1675408.1"/>
    <property type="molecule type" value="Genomic_DNA"/>
</dbReference>
<evidence type="ECO:0000313" key="2">
    <source>
        <dbReference type="Proteomes" id="UP001205843"/>
    </source>
</evidence>
<name>A0AAE3KCT5_9GAMM</name>
<dbReference type="Gene3D" id="3.40.190.10">
    <property type="entry name" value="Periplasmic binding protein-like II"/>
    <property type="match status" value="2"/>
</dbReference>
<dbReference type="InterPro" id="IPR011852">
    <property type="entry name" value="TRAP_TAXI"/>
</dbReference>
<dbReference type="Proteomes" id="UP001205843">
    <property type="component" value="Unassembled WGS sequence"/>
</dbReference>
<gene>
    <name evidence="1" type="ORF">J2T57_002558</name>
</gene>